<sequence>MEYHIQVENIKCGGCINSIKKAVSSIAGVEKVEVNKETETVSVLGGENLQAQLVEKLAELGYPEKGNNNLWLKAKSFVSCAVGRINKED</sequence>
<dbReference type="EMBL" id="NKXO01000012">
    <property type="protein sequence ID" value="PKQ70003.1"/>
    <property type="molecule type" value="Genomic_DNA"/>
</dbReference>
<dbReference type="Pfam" id="PF00403">
    <property type="entry name" value="HMA"/>
    <property type="match status" value="1"/>
</dbReference>
<accession>A0A2N3IIE8</accession>
<dbReference type="OrthoDB" id="677920at2"/>
<keyword evidence="3" id="KW-1185">Reference proteome</keyword>
<dbReference type="PROSITE" id="PS50846">
    <property type="entry name" value="HMA_2"/>
    <property type="match status" value="1"/>
</dbReference>
<dbReference type="InterPro" id="IPR036163">
    <property type="entry name" value="HMA_dom_sf"/>
</dbReference>
<gene>
    <name evidence="2" type="ORF">Rain11_0940</name>
</gene>
<name>A0A2N3IIE8_9BACT</name>
<proteinExistence type="predicted"/>
<evidence type="ECO:0000259" key="1">
    <source>
        <dbReference type="PROSITE" id="PS50846"/>
    </source>
</evidence>
<dbReference type="Proteomes" id="UP000233387">
    <property type="component" value="Unassembled WGS sequence"/>
</dbReference>
<feature type="domain" description="HMA" evidence="1">
    <location>
        <begin position="1"/>
        <end position="65"/>
    </location>
</feature>
<evidence type="ECO:0000313" key="3">
    <source>
        <dbReference type="Proteomes" id="UP000233387"/>
    </source>
</evidence>
<organism evidence="2 3">
    <name type="scientific">Raineya orbicola</name>
    <dbReference type="NCBI Taxonomy" id="2016530"/>
    <lineage>
        <taxon>Bacteria</taxon>
        <taxon>Pseudomonadati</taxon>
        <taxon>Bacteroidota</taxon>
        <taxon>Cytophagia</taxon>
        <taxon>Cytophagales</taxon>
        <taxon>Raineyaceae</taxon>
        <taxon>Raineya</taxon>
    </lineage>
</organism>
<dbReference type="SUPFAM" id="SSF55008">
    <property type="entry name" value="HMA, heavy metal-associated domain"/>
    <property type="match status" value="1"/>
</dbReference>
<dbReference type="RefSeq" id="WP_101358208.1">
    <property type="nucleotide sequence ID" value="NZ_NKXO01000012.1"/>
</dbReference>
<dbReference type="InterPro" id="IPR006121">
    <property type="entry name" value="HMA_dom"/>
</dbReference>
<comment type="caution">
    <text evidence="2">The sequence shown here is derived from an EMBL/GenBank/DDBJ whole genome shotgun (WGS) entry which is preliminary data.</text>
</comment>
<reference evidence="2 3" key="1">
    <citation type="submission" date="2017-06" db="EMBL/GenBank/DDBJ databases">
        <title>Raineya orbicola gen. nov., sp. nov. a slightly thermophilic bacterium of the phylum Bacteroidetes and the description of Raineyaceae fam. nov.</title>
        <authorList>
            <person name="Albuquerque L."/>
            <person name="Polonia A.R.M."/>
            <person name="Barroso C."/>
            <person name="Froufe H.J.C."/>
            <person name="Lage O."/>
            <person name="Lobo-Da-Cunha A."/>
            <person name="Egas C."/>
            <person name="Da Costa M.S."/>
        </authorList>
    </citation>
    <scope>NUCLEOTIDE SEQUENCE [LARGE SCALE GENOMIC DNA]</scope>
    <source>
        <strain evidence="2 3">SPSPC-11</strain>
    </source>
</reference>
<dbReference type="GO" id="GO:0046872">
    <property type="term" value="F:metal ion binding"/>
    <property type="evidence" value="ECO:0007669"/>
    <property type="project" value="InterPro"/>
</dbReference>
<dbReference type="AlphaFoldDB" id="A0A2N3IIE8"/>
<dbReference type="CDD" id="cd00371">
    <property type="entry name" value="HMA"/>
    <property type="match status" value="1"/>
</dbReference>
<protein>
    <submittedName>
        <fullName evidence="2">Copper chaperone</fullName>
    </submittedName>
</protein>
<evidence type="ECO:0000313" key="2">
    <source>
        <dbReference type="EMBL" id="PKQ70003.1"/>
    </source>
</evidence>
<dbReference type="Gene3D" id="3.30.70.100">
    <property type="match status" value="1"/>
</dbReference>